<gene>
    <name evidence="17" type="primary">CCP1</name>
    <name evidence="17" type="ORF">GLX27_000678</name>
</gene>
<keyword evidence="15" id="KW-0472">Membrane</keyword>
<keyword evidence="9 13" id="KW-0560">Oxidoreductase</keyword>
<keyword evidence="7" id="KW-0479">Metal-binding</keyword>
<name>A0ABY8EM08_MALFU</name>
<feature type="region of interest" description="Disordered" evidence="14">
    <location>
        <begin position="222"/>
        <end position="255"/>
    </location>
</feature>
<dbReference type="InterPro" id="IPR044831">
    <property type="entry name" value="Ccp1-like"/>
</dbReference>
<evidence type="ECO:0000313" key="18">
    <source>
        <dbReference type="Proteomes" id="UP000818624"/>
    </source>
</evidence>
<comment type="subcellular location">
    <subcellularLocation>
        <location evidence="3">Mitochondrion intermembrane space</location>
    </subcellularLocation>
    <subcellularLocation>
        <location evidence="2">Mitochondrion matrix</location>
    </subcellularLocation>
</comment>
<protein>
    <recommendedName>
        <fullName evidence="13">Peroxidase</fullName>
        <ecNumber evidence="13">1.11.1.-</ecNumber>
    </recommendedName>
</protein>
<reference evidence="17 18" key="1">
    <citation type="journal article" date="2020" name="Elife">
        <title>Loss of centromere function drives karyotype evolution in closely related Malassezia species.</title>
        <authorList>
            <person name="Sankaranarayanan S.R."/>
            <person name="Ianiri G."/>
            <person name="Coelho M.A."/>
            <person name="Reza M.H."/>
            <person name="Thimmappa B.C."/>
            <person name="Ganguly P."/>
            <person name="Vadnala R.N."/>
            <person name="Sun S."/>
            <person name="Siddharthan R."/>
            <person name="Tellgren-Roth C."/>
            <person name="Dawson T.L."/>
            <person name="Heitman J."/>
            <person name="Sanyal K."/>
        </authorList>
    </citation>
    <scope>NUCLEOTIDE SEQUENCE [LARGE SCALE GENOMIC DNA]</scope>
    <source>
        <strain evidence="17">CBS14141</strain>
    </source>
</reference>
<dbReference type="PANTHER" id="PTHR31356:SF58">
    <property type="entry name" value="CYTOCHROME C PEROXIDASE, MITOCHONDRIAL"/>
    <property type="match status" value="1"/>
</dbReference>
<evidence type="ECO:0000256" key="15">
    <source>
        <dbReference type="SAM" id="Phobius"/>
    </source>
</evidence>
<evidence type="ECO:0000313" key="17">
    <source>
        <dbReference type="EMBL" id="WFD46050.1"/>
    </source>
</evidence>
<sequence length="411" mass="46064">MSFARNAFRVSRPVRGTPALRTAAAPRTAIPRSGLGSVRAYSSERPRTKSFAEESNMFLTVVMLAATVSYAFIVRDDFKFWLAGDMSEMDEKKSGKKSAAGAAGAAAQAAKPSGDKAPTLEDYQKVYNRIAESLEDSEFDDGSYAPVVLRLSWHSSGTYDTKTKTGGSNGATMRFKKEASYEANAGLQNARKFLEPFKEEFPWISYSDLWTLAGVCATQEMGGPEIPWRPGREDEPESETHADNLPDGTEDPKRLRSLGERLGFNDQELTALVGAHAMGRCHTYNSGYDGPWTFSPTSFTNAFYTELLDTKWAPRKWDGPFQYQDPDKQLMMLPADYAFFEDPKFKEYVKRYAESDDDWRKDFASVYSRLLELGVPEENFKKGAKGLGSDKPIYFKTLADQENEKEEKSDK</sequence>
<evidence type="ECO:0000256" key="10">
    <source>
        <dbReference type="ARBA" id="ARBA00023004"/>
    </source>
</evidence>
<dbReference type="InterPro" id="IPR002016">
    <property type="entry name" value="Haem_peroxidase"/>
</dbReference>
<dbReference type="InterPro" id="IPR010255">
    <property type="entry name" value="Haem_peroxidase_sf"/>
</dbReference>
<accession>A0ABY8EM08</accession>
<evidence type="ECO:0000256" key="7">
    <source>
        <dbReference type="ARBA" id="ARBA00022723"/>
    </source>
</evidence>
<keyword evidence="6" id="KW-0349">Heme</keyword>
<keyword evidence="11" id="KW-0496">Mitochondrion</keyword>
<keyword evidence="10" id="KW-0408">Iron</keyword>
<evidence type="ECO:0000256" key="13">
    <source>
        <dbReference type="RuleBase" id="RU363051"/>
    </source>
</evidence>
<keyword evidence="18" id="KW-1185">Reference proteome</keyword>
<dbReference type="Pfam" id="PF00141">
    <property type="entry name" value="peroxidase"/>
    <property type="match status" value="1"/>
</dbReference>
<dbReference type="EC" id="1.11.1.-" evidence="13"/>
<feature type="compositionally biased region" description="Basic and acidic residues" evidence="14">
    <location>
        <begin position="230"/>
        <end position="255"/>
    </location>
</feature>
<evidence type="ECO:0000256" key="8">
    <source>
        <dbReference type="ARBA" id="ARBA00022946"/>
    </source>
</evidence>
<dbReference type="InterPro" id="IPR002207">
    <property type="entry name" value="Peroxidase_I"/>
</dbReference>
<evidence type="ECO:0000259" key="16">
    <source>
        <dbReference type="PROSITE" id="PS50873"/>
    </source>
</evidence>
<dbReference type="InterPro" id="IPR019793">
    <property type="entry name" value="Peroxidases_heam-ligand_BS"/>
</dbReference>
<evidence type="ECO:0000256" key="9">
    <source>
        <dbReference type="ARBA" id="ARBA00023002"/>
    </source>
</evidence>
<keyword evidence="15" id="KW-0812">Transmembrane</keyword>
<comment type="catalytic activity">
    <reaction evidence="12">
        <text>2 Fe(II)-[cytochrome c] + H2O2 + 2 H(+) = 2 Fe(III)-[cytochrome c] + 2 H2O</text>
        <dbReference type="Rhea" id="RHEA:16581"/>
        <dbReference type="Rhea" id="RHEA-COMP:10350"/>
        <dbReference type="Rhea" id="RHEA-COMP:14399"/>
        <dbReference type="ChEBI" id="CHEBI:15377"/>
        <dbReference type="ChEBI" id="CHEBI:15378"/>
        <dbReference type="ChEBI" id="CHEBI:16240"/>
        <dbReference type="ChEBI" id="CHEBI:29033"/>
        <dbReference type="ChEBI" id="CHEBI:29034"/>
        <dbReference type="EC" id="1.11.1.5"/>
    </reaction>
</comment>
<organism evidence="17 18">
    <name type="scientific">Malassezia furfur</name>
    <name type="common">Pityriasis versicolor infection agent</name>
    <name type="synonym">Pityrosporum furfur</name>
    <dbReference type="NCBI Taxonomy" id="55194"/>
    <lineage>
        <taxon>Eukaryota</taxon>
        <taxon>Fungi</taxon>
        <taxon>Dikarya</taxon>
        <taxon>Basidiomycota</taxon>
        <taxon>Ustilaginomycotina</taxon>
        <taxon>Malasseziomycetes</taxon>
        <taxon>Malasseziales</taxon>
        <taxon>Malasseziaceae</taxon>
        <taxon>Malassezia</taxon>
    </lineage>
</organism>
<dbReference type="Gene3D" id="1.10.520.10">
    <property type="match status" value="1"/>
</dbReference>
<dbReference type="PANTHER" id="PTHR31356">
    <property type="entry name" value="THYLAKOID LUMENAL 29 KDA PROTEIN, CHLOROPLASTIC-RELATED"/>
    <property type="match status" value="1"/>
</dbReference>
<keyword evidence="5 13" id="KW-0575">Peroxidase</keyword>
<dbReference type="PRINTS" id="PR00458">
    <property type="entry name" value="PEROXIDASE"/>
</dbReference>
<feature type="transmembrane region" description="Helical" evidence="15">
    <location>
        <begin position="55"/>
        <end position="73"/>
    </location>
</feature>
<dbReference type="PRINTS" id="PR00459">
    <property type="entry name" value="ASPEROXIDASE"/>
</dbReference>
<dbReference type="EMBL" id="CP046234">
    <property type="protein sequence ID" value="WFD46050.1"/>
    <property type="molecule type" value="Genomic_DNA"/>
</dbReference>
<dbReference type="Proteomes" id="UP000818624">
    <property type="component" value="Chromosome 1"/>
</dbReference>
<comment type="similarity">
    <text evidence="4">Belongs to the peroxidase family. Cytochrome c peroxidase subfamily.</text>
</comment>
<dbReference type="InterPro" id="IPR019794">
    <property type="entry name" value="Peroxidases_AS"/>
</dbReference>
<evidence type="ECO:0000256" key="4">
    <source>
        <dbReference type="ARBA" id="ARBA00005997"/>
    </source>
</evidence>
<dbReference type="PROSITE" id="PS00435">
    <property type="entry name" value="PEROXIDASE_1"/>
    <property type="match status" value="1"/>
</dbReference>
<keyword evidence="8" id="KW-0809">Transit peptide</keyword>
<feature type="domain" description="Plant heme peroxidase family profile" evidence="16">
    <location>
        <begin position="139"/>
        <end position="386"/>
    </location>
</feature>
<evidence type="ECO:0000256" key="14">
    <source>
        <dbReference type="SAM" id="MobiDB-lite"/>
    </source>
</evidence>
<evidence type="ECO:0000256" key="2">
    <source>
        <dbReference type="ARBA" id="ARBA00004305"/>
    </source>
</evidence>
<evidence type="ECO:0000256" key="6">
    <source>
        <dbReference type="ARBA" id="ARBA00022617"/>
    </source>
</evidence>
<dbReference type="PROSITE" id="PS50873">
    <property type="entry name" value="PEROXIDASE_4"/>
    <property type="match status" value="1"/>
</dbReference>
<proteinExistence type="inferred from homology"/>
<keyword evidence="15" id="KW-1133">Transmembrane helix</keyword>
<evidence type="ECO:0000256" key="3">
    <source>
        <dbReference type="ARBA" id="ARBA00004569"/>
    </source>
</evidence>
<dbReference type="SUPFAM" id="SSF48113">
    <property type="entry name" value="Heme-dependent peroxidases"/>
    <property type="match status" value="1"/>
</dbReference>
<comment type="function">
    <text evidence="1">Destroys radicals which are normally produced within the cells and which are toxic to biological systems.</text>
</comment>
<dbReference type="PROSITE" id="PS00436">
    <property type="entry name" value="PEROXIDASE_2"/>
    <property type="match status" value="1"/>
</dbReference>
<evidence type="ECO:0000256" key="5">
    <source>
        <dbReference type="ARBA" id="ARBA00022559"/>
    </source>
</evidence>
<dbReference type="GO" id="GO:0004130">
    <property type="term" value="F:cytochrome-c peroxidase activity"/>
    <property type="evidence" value="ECO:0007669"/>
    <property type="project" value="UniProtKB-EC"/>
</dbReference>
<evidence type="ECO:0000256" key="1">
    <source>
        <dbReference type="ARBA" id="ARBA00003917"/>
    </source>
</evidence>
<dbReference type="Gene3D" id="1.10.420.10">
    <property type="entry name" value="Peroxidase, domain 2"/>
    <property type="match status" value="1"/>
</dbReference>
<evidence type="ECO:0000256" key="11">
    <source>
        <dbReference type="ARBA" id="ARBA00023128"/>
    </source>
</evidence>
<evidence type="ECO:0000256" key="12">
    <source>
        <dbReference type="ARBA" id="ARBA00049265"/>
    </source>
</evidence>